<comment type="caution">
    <text evidence="1">The sequence shown here is derived from an EMBL/GenBank/DDBJ whole genome shotgun (WGS) entry which is preliminary data.</text>
</comment>
<protein>
    <submittedName>
        <fullName evidence="1">S-adenosyl-L-methionine-dependent methyltransferase</fullName>
    </submittedName>
</protein>
<dbReference type="EMBL" id="MU266403">
    <property type="protein sequence ID" value="KAH7925389.1"/>
    <property type="molecule type" value="Genomic_DNA"/>
</dbReference>
<gene>
    <name evidence="1" type="ORF">BV22DRAFT_1112322</name>
</gene>
<keyword evidence="1" id="KW-0489">Methyltransferase</keyword>
<evidence type="ECO:0000313" key="1">
    <source>
        <dbReference type="EMBL" id="KAH7925389.1"/>
    </source>
</evidence>
<accession>A0ACB8BII4</accession>
<evidence type="ECO:0000313" key="2">
    <source>
        <dbReference type="Proteomes" id="UP000790709"/>
    </source>
</evidence>
<sequence length="259" mass="29049">MQLSAACALLGQLRFVIQTAFLPTAWAVLWSPSIILRPSAISRLFMSHVWAIMGDGMDENGREAKEELITEHAYGVVVDIGAGHGHAVNYLNRSRVTKYVAVEPNVHMHDKIRHIAHAAGYDESSKSLTILSCGAEDLTEILSTLGERHSADVIISVRAMCSVPSPEKTIRALADEVLKPGGQFLFFEHVLSARADVAWWQRFWTPLWLLAFDGCHLDRPTHLWVEAVGGWREQKVWGLPDEGEEHLFWHRLGRFVKAP</sequence>
<proteinExistence type="predicted"/>
<reference evidence="1" key="1">
    <citation type="journal article" date="2021" name="New Phytol.">
        <title>Evolutionary innovations through gain and loss of genes in the ectomycorrhizal Boletales.</title>
        <authorList>
            <person name="Wu G."/>
            <person name="Miyauchi S."/>
            <person name="Morin E."/>
            <person name="Kuo A."/>
            <person name="Drula E."/>
            <person name="Varga T."/>
            <person name="Kohler A."/>
            <person name="Feng B."/>
            <person name="Cao Y."/>
            <person name="Lipzen A."/>
            <person name="Daum C."/>
            <person name="Hundley H."/>
            <person name="Pangilinan J."/>
            <person name="Johnson J."/>
            <person name="Barry K."/>
            <person name="LaButti K."/>
            <person name="Ng V."/>
            <person name="Ahrendt S."/>
            <person name="Min B."/>
            <person name="Choi I.G."/>
            <person name="Park H."/>
            <person name="Plett J.M."/>
            <person name="Magnuson J."/>
            <person name="Spatafora J.W."/>
            <person name="Nagy L.G."/>
            <person name="Henrissat B."/>
            <person name="Grigoriev I.V."/>
            <person name="Yang Z.L."/>
            <person name="Xu J."/>
            <person name="Martin F.M."/>
        </authorList>
    </citation>
    <scope>NUCLEOTIDE SEQUENCE</scope>
    <source>
        <strain evidence="1">KUC20120723A-06</strain>
    </source>
</reference>
<keyword evidence="2" id="KW-1185">Reference proteome</keyword>
<name>A0ACB8BII4_9AGAM</name>
<dbReference type="Proteomes" id="UP000790709">
    <property type="component" value="Unassembled WGS sequence"/>
</dbReference>
<organism evidence="1 2">
    <name type="scientific">Leucogyrophana mollusca</name>
    <dbReference type="NCBI Taxonomy" id="85980"/>
    <lineage>
        <taxon>Eukaryota</taxon>
        <taxon>Fungi</taxon>
        <taxon>Dikarya</taxon>
        <taxon>Basidiomycota</taxon>
        <taxon>Agaricomycotina</taxon>
        <taxon>Agaricomycetes</taxon>
        <taxon>Agaricomycetidae</taxon>
        <taxon>Boletales</taxon>
        <taxon>Boletales incertae sedis</taxon>
        <taxon>Leucogyrophana</taxon>
    </lineage>
</organism>
<keyword evidence="1" id="KW-0808">Transferase</keyword>